<evidence type="ECO:0000313" key="1">
    <source>
        <dbReference type="EMBL" id="KFI47380.1"/>
    </source>
</evidence>
<gene>
    <name evidence="1" type="ORF">BBOU_0928</name>
</gene>
<evidence type="ECO:0000313" key="2">
    <source>
        <dbReference type="Proteomes" id="UP000029093"/>
    </source>
</evidence>
<dbReference type="AlphaFoldDB" id="A0A086ZLI0"/>
<reference evidence="1 2" key="1">
    <citation type="submission" date="2014-03" db="EMBL/GenBank/DDBJ databases">
        <title>Genomics of Bifidobacteria.</title>
        <authorList>
            <person name="Ventura M."/>
            <person name="Milani C."/>
            <person name="Lugli G.A."/>
        </authorList>
    </citation>
    <scope>NUCLEOTIDE SEQUENCE [LARGE SCALE GENOMIC DNA]</scope>
    <source>
        <strain evidence="1 2">LMG 10736</strain>
    </source>
</reference>
<dbReference type="EMBL" id="JGYQ01000013">
    <property type="protein sequence ID" value="KFI47380.1"/>
    <property type="molecule type" value="Genomic_DNA"/>
</dbReference>
<sequence>MMVWIPLVFCMRDGVSLCGLAFLRSRPRCSSLATPRLWYRVPMHIVWKGYYGAVRAAA</sequence>
<proteinExistence type="predicted"/>
<accession>A0A086ZLI0</accession>
<comment type="caution">
    <text evidence="1">The sequence shown here is derived from an EMBL/GenBank/DDBJ whole genome shotgun (WGS) entry which is preliminary data.</text>
</comment>
<organism evidence="1 2">
    <name type="scientific">Bifidobacterium boum</name>
    <dbReference type="NCBI Taxonomy" id="78343"/>
    <lineage>
        <taxon>Bacteria</taxon>
        <taxon>Bacillati</taxon>
        <taxon>Actinomycetota</taxon>
        <taxon>Actinomycetes</taxon>
        <taxon>Bifidobacteriales</taxon>
        <taxon>Bifidobacteriaceae</taxon>
        <taxon>Bifidobacterium</taxon>
    </lineage>
</organism>
<dbReference type="Proteomes" id="UP000029093">
    <property type="component" value="Unassembled WGS sequence"/>
</dbReference>
<keyword evidence="2" id="KW-1185">Reference proteome</keyword>
<name>A0A086ZLI0_9BIFI</name>
<protein>
    <submittedName>
        <fullName evidence="1">Uncharacterized protein</fullName>
    </submittedName>
</protein>